<evidence type="ECO:0000313" key="4">
    <source>
        <dbReference type="Proteomes" id="UP000265515"/>
    </source>
</evidence>
<protein>
    <recommendedName>
        <fullName evidence="2">Serine-threonine/tyrosine-protein kinase catalytic domain-containing protein</fullName>
    </recommendedName>
</protein>
<dbReference type="EMBL" id="BFEA01000136">
    <property type="protein sequence ID" value="GBG70829.1"/>
    <property type="molecule type" value="Genomic_DNA"/>
</dbReference>
<keyword evidence="4" id="KW-1185">Reference proteome</keyword>
<gene>
    <name evidence="3" type="ORF">CBR_g8129</name>
</gene>
<dbReference type="AlphaFoldDB" id="A0A388KL91"/>
<reference evidence="3 4" key="1">
    <citation type="journal article" date="2018" name="Cell">
        <title>The Chara Genome: Secondary Complexity and Implications for Plant Terrestrialization.</title>
        <authorList>
            <person name="Nishiyama T."/>
            <person name="Sakayama H."/>
            <person name="Vries J.D."/>
            <person name="Buschmann H."/>
            <person name="Saint-Marcoux D."/>
            <person name="Ullrich K.K."/>
            <person name="Haas F.B."/>
            <person name="Vanderstraeten L."/>
            <person name="Becker D."/>
            <person name="Lang D."/>
            <person name="Vosolsobe S."/>
            <person name="Rombauts S."/>
            <person name="Wilhelmsson P.K.I."/>
            <person name="Janitza P."/>
            <person name="Kern R."/>
            <person name="Heyl A."/>
            <person name="Rumpler F."/>
            <person name="Villalobos L.I.A.C."/>
            <person name="Clay J.M."/>
            <person name="Skokan R."/>
            <person name="Toyoda A."/>
            <person name="Suzuki Y."/>
            <person name="Kagoshima H."/>
            <person name="Schijlen E."/>
            <person name="Tajeshwar N."/>
            <person name="Catarino B."/>
            <person name="Hetherington A.J."/>
            <person name="Saltykova A."/>
            <person name="Bonnot C."/>
            <person name="Breuninger H."/>
            <person name="Symeonidi A."/>
            <person name="Radhakrishnan G.V."/>
            <person name="Van Nieuwerburgh F."/>
            <person name="Deforce D."/>
            <person name="Chang C."/>
            <person name="Karol K.G."/>
            <person name="Hedrich R."/>
            <person name="Ulvskov P."/>
            <person name="Glockner G."/>
            <person name="Delwiche C.F."/>
            <person name="Petrasek J."/>
            <person name="Van de Peer Y."/>
            <person name="Friml J."/>
            <person name="Beilby M."/>
            <person name="Dolan L."/>
            <person name="Kohara Y."/>
            <person name="Sugano S."/>
            <person name="Fujiyama A."/>
            <person name="Delaux P.-M."/>
            <person name="Quint M."/>
            <person name="TheiBen G."/>
            <person name="Hagemann M."/>
            <person name="Harholt J."/>
            <person name="Dunand C."/>
            <person name="Zachgo S."/>
            <person name="Langdale J."/>
            <person name="Maumus F."/>
            <person name="Straeten D.V.D."/>
            <person name="Gould S.B."/>
            <person name="Rensing S.A."/>
        </authorList>
    </citation>
    <scope>NUCLEOTIDE SEQUENCE [LARGE SCALE GENOMIC DNA]</scope>
    <source>
        <strain evidence="3 4">S276</strain>
    </source>
</reference>
<evidence type="ECO:0000259" key="2">
    <source>
        <dbReference type="Pfam" id="PF07714"/>
    </source>
</evidence>
<dbReference type="PANTHER" id="PTHR45647">
    <property type="entry name" value="OS02G0152300 PROTEIN"/>
    <property type="match status" value="1"/>
</dbReference>
<dbReference type="Gramene" id="GBG70829">
    <property type="protein sequence ID" value="GBG70829"/>
    <property type="gene ID" value="CBR_g8129"/>
</dbReference>
<dbReference type="InterPro" id="IPR001245">
    <property type="entry name" value="Ser-Thr/Tyr_kinase_cat_dom"/>
</dbReference>
<dbReference type="Pfam" id="PF07714">
    <property type="entry name" value="PK_Tyr_Ser-Thr"/>
    <property type="match status" value="1"/>
</dbReference>
<dbReference type="InterPro" id="IPR051348">
    <property type="entry name" value="U-box_ubiquitin_ligases"/>
</dbReference>
<evidence type="ECO:0000313" key="3">
    <source>
        <dbReference type="EMBL" id="GBG70829.1"/>
    </source>
</evidence>
<evidence type="ECO:0000256" key="1">
    <source>
        <dbReference type="ARBA" id="ARBA00022786"/>
    </source>
</evidence>
<comment type="caution">
    <text evidence="3">The sequence shown here is derived from an EMBL/GenBank/DDBJ whole genome shotgun (WGS) entry which is preliminary data.</text>
</comment>
<name>A0A388KL91_CHABU</name>
<dbReference type="GO" id="GO:0004672">
    <property type="term" value="F:protein kinase activity"/>
    <property type="evidence" value="ECO:0007669"/>
    <property type="project" value="InterPro"/>
</dbReference>
<accession>A0A388KL91</accession>
<organism evidence="3 4">
    <name type="scientific">Chara braunii</name>
    <name type="common">Braun's stonewort</name>
    <dbReference type="NCBI Taxonomy" id="69332"/>
    <lineage>
        <taxon>Eukaryota</taxon>
        <taxon>Viridiplantae</taxon>
        <taxon>Streptophyta</taxon>
        <taxon>Charophyceae</taxon>
        <taxon>Charales</taxon>
        <taxon>Characeae</taxon>
        <taxon>Chara</taxon>
    </lineage>
</organism>
<sequence length="180" mass="19313">MAVSSSTVPSSQKTFFLDGNFVAKIGDVDQALLIPEKCVKQKSAKGSEDEGSNSTFLFLQANAQYVAPELWQSRVFDEKTDVYALGVTILEMLTGKFGSAIGVIQCAMEEEEEENAVAFENALDHSAGAWDVELGKEVAKLGLRRVSLDTRKEGVGILPVLEGVALMVVVAEAAGVKEKL</sequence>
<dbReference type="Gene3D" id="1.10.510.10">
    <property type="entry name" value="Transferase(Phosphotransferase) domain 1"/>
    <property type="match status" value="1"/>
</dbReference>
<proteinExistence type="predicted"/>
<dbReference type="Proteomes" id="UP000265515">
    <property type="component" value="Unassembled WGS sequence"/>
</dbReference>
<dbReference type="OrthoDB" id="4062651at2759"/>
<feature type="domain" description="Serine-threonine/tyrosine-protein kinase catalytic" evidence="2">
    <location>
        <begin position="61"/>
        <end position="95"/>
    </location>
</feature>
<dbReference type="InterPro" id="IPR011009">
    <property type="entry name" value="Kinase-like_dom_sf"/>
</dbReference>
<dbReference type="PANTHER" id="PTHR45647:SF139">
    <property type="entry name" value="OS02G0152300 PROTEIN"/>
    <property type="match status" value="1"/>
</dbReference>
<keyword evidence="1" id="KW-0833">Ubl conjugation pathway</keyword>
<dbReference type="SUPFAM" id="SSF56112">
    <property type="entry name" value="Protein kinase-like (PK-like)"/>
    <property type="match status" value="1"/>
</dbReference>